<keyword evidence="4" id="KW-0699">rRNA-binding</keyword>
<keyword evidence="2 4" id="KW-0689">Ribosomal protein</keyword>
<dbReference type="GO" id="GO:0022625">
    <property type="term" value="C:cytosolic large ribosomal subunit"/>
    <property type="evidence" value="ECO:0007669"/>
    <property type="project" value="TreeGrafter"/>
</dbReference>
<sequence length="150" mass="15944">MDLSNLKPAEGSVKKEAKRVGRGQGSGKGGTATRGHKGAKSRSGYSKKLGFEGGQMPLQRRVPKFGFTNVNRKEYQGINLDTLQDLVDNKKIKDTVDFDTLVGLGLAGKNEMVKILGRGELKSKLKVSAHKFTATAKAAIEGAGGEAVTL</sequence>
<evidence type="ECO:0000313" key="8">
    <source>
        <dbReference type="EMBL" id="MBW2938717.1"/>
    </source>
</evidence>
<accession>A0A9X1JZQ9</accession>
<evidence type="ECO:0000259" key="7">
    <source>
        <dbReference type="Pfam" id="PF00828"/>
    </source>
</evidence>
<evidence type="ECO:0000256" key="2">
    <source>
        <dbReference type="ARBA" id="ARBA00022980"/>
    </source>
</evidence>
<comment type="similarity">
    <text evidence="1 4 5">Belongs to the universal ribosomal protein uL15 family.</text>
</comment>
<proteinExistence type="inferred from homology"/>
<organism evidence="8 9">
    <name type="scientific">Halomarinibacterium sedimenti</name>
    <dbReference type="NCBI Taxonomy" id="2857106"/>
    <lineage>
        <taxon>Bacteria</taxon>
        <taxon>Pseudomonadati</taxon>
        <taxon>Bacteroidota</taxon>
        <taxon>Flavobacteriia</taxon>
        <taxon>Flavobacteriales</taxon>
        <taxon>Flavobacteriaceae</taxon>
        <taxon>Halomarinibacterium</taxon>
    </lineage>
</organism>
<dbReference type="InterPro" id="IPR021131">
    <property type="entry name" value="Ribosomal_uL15/eL18"/>
</dbReference>
<dbReference type="HAMAP" id="MF_01341">
    <property type="entry name" value="Ribosomal_uL15"/>
    <property type="match status" value="1"/>
</dbReference>
<dbReference type="EMBL" id="JAHWDP010000005">
    <property type="protein sequence ID" value="MBW2938717.1"/>
    <property type="molecule type" value="Genomic_DNA"/>
</dbReference>
<feature type="region of interest" description="Disordered" evidence="6">
    <location>
        <begin position="1"/>
        <end position="52"/>
    </location>
</feature>
<dbReference type="PANTHER" id="PTHR12934:SF11">
    <property type="entry name" value="LARGE RIBOSOMAL SUBUNIT PROTEIN UL15M"/>
    <property type="match status" value="1"/>
</dbReference>
<dbReference type="InterPro" id="IPR030878">
    <property type="entry name" value="Ribosomal_uL15"/>
</dbReference>
<keyword evidence="4" id="KW-0694">RNA-binding</keyword>
<feature type="domain" description="Large ribosomal subunit protein uL15/eL18" evidence="7">
    <location>
        <begin position="78"/>
        <end position="148"/>
    </location>
</feature>
<dbReference type="InterPro" id="IPR001196">
    <property type="entry name" value="Ribosomal_uL15_CS"/>
</dbReference>
<keyword evidence="3 4" id="KW-0687">Ribonucleoprotein</keyword>
<reference evidence="8" key="1">
    <citation type="submission" date="2021-07" db="EMBL/GenBank/DDBJ databases">
        <title>Aureisphaera sp. CAU 1614 isolated from sea sediment.</title>
        <authorList>
            <person name="Kim W."/>
        </authorList>
    </citation>
    <scope>NUCLEOTIDE SEQUENCE</scope>
    <source>
        <strain evidence="8">CAU 1614</strain>
    </source>
</reference>
<dbReference type="Proteomes" id="UP001138686">
    <property type="component" value="Unassembled WGS sequence"/>
</dbReference>
<evidence type="ECO:0000256" key="3">
    <source>
        <dbReference type="ARBA" id="ARBA00023274"/>
    </source>
</evidence>
<dbReference type="GO" id="GO:0019843">
    <property type="term" value="F:rRNA binding"/>
    <property type="evidence" value="ECO:0007669"/>
    <property type="project" value="UniProtKB-UniRule"/>
</dbReference>
<evidence type="ECO:0000256" key="5">
    <source>
        <dbReference type="RuleBase" id="RU003888"/>
    </source>
</evidence>
<dbReference type="PROSITE" id="PS00475">
    <property type="entry name" value="RIBOSOMAL_L15"/>
    <property type="match status" value="1"/>
</dbReference>
<protein>
    <recommendedName>
        <fullName evidence="4">Large ribosomal subunit protein uL15</fullName>
    </recommendedName>
</protein>
<dbReference type="Pfam" id="PF00828">
    <property type="entry name" value="Ribosomal_L27A"/>
    <property type="match status" value="1"/>
</dbReference>
<comment type="function">
    <text evidence="4">Binds to the 23S rRNA.</text>
</comment>
<evidence type="ECO:0000313" key="9">
    <source>
        <dbReference type="Proteomes" id="UP001138686"/>
    </source>
</evidence>
<evidence type="ECO:0000256" key="1">
    <source>
        <dbReference type="ARBA" id="ARBA00007320"/>
    </source>
</evidence>
<dbReference type="RefSeq" id="WP_219053247.1">
    <property type="nucleotide sequence ID" value="NZ_JAHWDP010000005.1"/>
</dbReference>
<dbReference type="AlphaFoldDB" id="A0A9X1JZQ9"/>
<dbReference type="PANTHER" id="PTHR12934">
    <property type="entry name" value="50S RIBOSOMAL PROTEIN L15"/>
    <property type="match status" value="1"/>
</dbReference>
<name>A0A9X1JZQ9_9FLAO</name>
<evidence type="ECO:0000256" key="6">
    <source>
        <dbReference type="SAM" id="MobiDB-lite"/>
    </source>
</evidence>
<dbReference type="GO" id="GO:0006412">
    <property type="term" value="P:translation"/>
    <property type="evidence" value="ECO:0007669"/>
    <property type="project" value="UniProtKB-UniRule"/>
</dbReference>
<feature type="compositionally biased region" description="Gly residues" evidence="6">
    <location>
        <begin position="22"/>
        <end position="32"/>
    </location>
</feature>
<keyword evidence="9" id="KW-1185">Reference proteome</keyword>
<dbReference type="InterPro" id="IPR005749">
    <property type="entry name" value="Ribosomal_uL15_bac-type"/>
</dbReference>
<comment type="subunit">
    <text evidence="4">Part of the 50S ribosomal subunit.</text>
</comment>
<gene>
    <name evidence="4 8" type="primary">rplO</name>
    <name evidence="8" type="ORF">KXJ69_11400</name>
</gene>
<comment type="caution">
    <text evidence="8">The sequence shown here is derived from an EMBL/GenBank/DDBJ whole genome shotgun (WGS) entry which is preliminary data.</text>
</comment>
<dbReference type="NCBIfam" id="TIGR01071">
    <property type="entry name" value="rplO_bact"/>
    <property type="match status" value="1"/>
</dbReference>
<dbReference type="GO" id="GO:0003735">
    <property type="term" value="F:structural constituent of ribosome"/>
    <property type="evidence" value="ECO:0007669"/>
    <property type="project" value="InterPro"/>
</dbReference>
<evidence type="ECO:0000256" key="4">
    <source>
        <dbReference type="HAMAP-Rule" id="MF_01341"/>
    </source>
</evidence>